<evidence type="ECO:0000256" key="2">
    <source>
        <dbReference type="ARBA" id="ARBA00022578"/>
    </source>
</evidence>
<protein>
    <submittedName>
        <fullName evidence="8">Transposase DDE domain-containing protein</fullName>
    </submittedName>
</protein>
<feature type="domain" description="Transposase IS4-like" evidence="6">
    <location>
        <begin position="125"/>
        <end position="335"/>
    </location>
</feature>
<feature type="transmembrane region" description="Helical" evidence="5">
    <location>
        <begin position="320"/>
        <end position="339"/>
    </location>
</feature>
<evidence type="ECO:0000256" key="1">
    <source>
        <dbReference type="ARBA" id="ARBA00010075"/>
    </source>
</evidence>
<evidence type="ECO:0000256" key="5">
    <source>
        <dbReference type="SAM" id="Phobius"/>
    </source>
</evidence>
<dbReference type="GO" id="GO:0003677">
    <property type="term" value="F:DNA binding"/>
    <property type="evidence" value="ECO:0007669"/>
    <property type="project" value="UniProtKB-KW"/>
</dbReference>
<dbReference type="SUPFAM" id="SSF53098">
    <property type="entry name" value="Ribonuclease H-like"/>
    <property type="match status" value="1"/>
</dbReference>
<dbReference type="GO" id="GO:0006313">
    <property type="term" value="P:DNA transposition"/>
    <property type="evidence" value="ECO:0007669"/>
    <property type="project" value="InterPro"/>
</dbReference>
<comment type="similarity">
    <text evidence="1">Belongs to the transposase 11 family.</text>
</comment>
<evidence type="ECO:0000256" key="3">
    <source>
        <dbReference type="ARBA" id="ARBA00023125"/>
    </source>
</evidence>
<sequence>MNTGKTVFAQLMSFIPEYELKKCIDRYQGDYRVRNFTCREHFNVMSFAQLTGRESLRDIESCLIAFSSKLYHSGMKTPAARNTLAKANENRDWRIYADFAQILIKKARSLYFRDNDFRLDIDNMVYAFDSSTINLCLSLFPWAKFHHQKGAVKMHTLLDLRGSIPVFIHLTDGSVHDVNALDSLLIEPAAFYLMDKGYVDFYRLFNLIHVKRAFFVTRAKDNMAYQVEDNFEVNKDAGLISDQSIRLTGVKSSKLYPDNIRLVVYEDYATNNVYHFLTNNFELSALTIAELYRERWKVELFSKWIKQHLHIKAFYGTTSNAVYCQIWIAICTYLLLAIAKKRLNIKENLYIFSQTIGLTLFEKESIRDLFSYNTNLTMQSDDKQLSLWES</sequence>
<dbReference type="Pfam" id="PF01609">
    <property type="entry name" value="DDE_Tnp_1"/>
    <property type="match status" value="1"/>
</dbReference>
<keyword evidence="4" id="KW-0233">DNA recombination</keyword>
<feature type="domain" description="DUF4372" evidence="7">
    <location>
        <begin position="3"/>
        <end position="76"/>
    </location>
</feature>
<dbReference type="InterPro" id="IPR025399">
    <property type="entry name" value="DUF4372"/>
</dbReference>
<dbReference type="AlphaFoldDB" id="A0A1G8EQK1"/>
<evidence type="ECO:0000256" key="4">
    <source>
        <dbReference type="ARBA" id="ARBA00023172"/>
    </source>
</evidence>
<dbReference type="Pfam" id="PF14294">
    <property type="entry name" value="DUF4372"/>
    <property type="match status" value="1"/>
</dbReference>
<name>A0A1G8EQK1_BACOV</name>
<dbReference type="InterPro" id="IPR002559">
    <property type="entry name" value="Transposase_11"/>
</dbReference>
<evidence type="ECO:0000259" key="7">
    <source>
        <dbReference type="Pfam" id="PF14294"/>
    </source>
</evidence>
<dbReference type="Proteomes" id="UP000181870">
    <property type="component" value="Unassembled WGS sequence"/>
</dbReference>
<gene>
    <name evidence="8" type="ORF">SAMN05192582_101145</name>
</gene>
<dbReference type="GO" id="GO:0004803">
    <property type="term" value="F:transposase activity"/>
    <property type="evidence" value="ECO:0007669"/>
    <property type="project" value="InterPro"/>
</dbReference>
<reference evidence="8 9" key="1">
    <citation type="submission" date="2016-10" db="EMBL/GenBank/DDBJ databases">
        <authorList>
            <person name="de Groot N.N."/>
        </authorList>
    </citation>
    <scope>NUCLEOTIDE SEQUENCE [LARGE SCALE GENOMIC DNA]</scope>
    <source>
        <strain evidence="8 9">NLAE-zl-C57</strain>
    </source>
</reference>
<accession>A0A1G8EQK1</accession>
<organism evidence="8 9">
    <name type="scientific">Bacteroides ovatus</name>
    <dbReference type="NCBI Taxonomy" id="28116"/>
    <lineage>
        <taxon>Bacteria</taxon>
        <taxon>Pseudomonadati</taxon>
        <taxon>Bacteroidota</taxon>
        <taxon>Bacteroidia</taxon>
        <taxon>Bacteroidales</taxon>
        <taxon>Bacteroidaceae</taxon>
        <taxon>Bacteroides</taxon>
    </lineage>
</organism>
<evidence type="ECO:0000259" key="6">
    <source>
        <dbReference type="Pfam" id="PF01609"/>
    </source>
</evidence>
<evidence type="ECO:0000313" key="9">
    <source>
        <dbReference type="Proteomes" id="UP000181870"/>
    </source>
</evidence>
<dbReference type="PANTHER" id="PTHR33258:SF1">
    <property type="entry name" value="TRANSPOSASE INSL FOR INSERTION SEQUENCE ELEMENT IS186A-RELATED"/>
    <property type="match status" value="1"/>
</dbReference>
<proteinExistence type="inferred from homology"/>
<keyword evidence="5" id="KW-0812">Transmembrane</keyword>
<dbReference type="RefSeq" id="WP_074636820.1">
    <property type="nucleotide sequence ID" value="NZ_FNDO01000011.1"/>
</dbReference>
<evidence type="ECO:0000313" key="8">
    <source>
        <dbReference type="EMBL" id="SDH72122.1"/>
    </source>
</evidence>
<keyword evidence="5" id="KW-0472">Membrane</keyword>
<dbReference type="NCBIfam" id="NF033592">
    <property type="entry name" value="transpos_IS4_1"/>
    <property type="match status" value="1"/>
</dbReference>
<dbReference type="EMBL" id="FNDO01000011">
    <property type="protein sequence ID" value="SDH72122.1"/>
    <property type="molecule type" value="Genomic_DNA"/>
</dbReference>
<dbReference type="PANTHER" id="PTHR33258">
    <property type="entry name" value="TRANSPOSASE INSL FOR INSERTION SEQUENCE ELEMENT IS186A-RELATED"/>
    <property type="match status" value="1"/>
</dbReference>
<keyword evidence="2" id="KW-0815">Transposition</keyword>
<dbReference type="InterPro" id="IPR012337">
    <property type="entry name" value="RNaseH-like_sf"/>
</dbReference>
<keyword evidence="3" id="KW-0238">DNA-binding</keyword>
<dbReference type="InterPro" id="IPR047952">
    <property type="entry name" value="Transpos_IS4"/>
</dbReference>
<keyword evidence="5" id="KW-1133">Transmembrane helix</keyword>